<dbReference type="GeneID" id="97986317"/>
<reference evidence="3" key="1">
    <citation type="submission" date="2018-08" db="EMBL/GenBank/DDBJ databases">
        <title>A genome reference for cultivated species of the human gut microbiota.</title>
        <authorList>
            <person name="Zou Y."/>
            <person name="Xue W."/>
            <person name="Luo G."/>
        </authorList>
    </citation>
    <scope>NUCLEOTIDE SEQUENCE [LARGE SCALE GENOMIC DNA]</scope>
    <source>
        <strain evidence="3">TF05-5AC</strain>
    </source>
</reference>
<evidence type="ECO:0000313" key="4">
    <source>
        <dbReference type="Proteomes" id="UP000260812"/>
    </source>
</evidence>
<sequence length="562" mass="65867">MERTLPIGIEDFKKLRENNFYFVDKSMFIKELLDNRSEVSLFMRPRRFGKTLSLSMLKYYFEKAFNENGAELDNSSLFEGLRIMEAGELYTKHMGQYPVISLSLKSAKQPNWELAYNCLTDEIITEFDRHSYILESPNLSPADKKQYQEMLNRQAPAAYWVKALEFLSRCLKKAFRKNVIILLDEYDVPLENAYFNGFYQQMTSFIRSLFESALKTNPNLEFAVVTGCLRISKESIFTGLNNLKMVSLLDVGYSEQFGFTQAEVDRMLQYYDITERKEEVKAWYDGYKFGKTEVYNPWSILMYVDKLRLDRDALPRPYWANTSSNSIIRELVERADSSVRQEMETLIAGGTIEKPVHEDITYEDIYQTSDNLWNFLFFTGYLKKVEERLEDVTSYLTLAIPNLEVKYIYQNTILDWFDKKIRQKDLSGIYSALLKKDTQLLERELSVNLMETISFYDYREDYYHGFLGGLLKMMDGYTIKSNRESGLGRSDLLLLSAPYDGIAIIMELKVSDTYAQLEEKAEEALAQIEEKQYDAELKLEGYHTFIKYGISFYKKLCKVMCR</sequence>
<dbReference type="PANTHER" id="PTHR34825:SF1">
    <property type="entry name" value="AAA-ATPASE-LIKE DOMAIN-CONTAINING PROTEIN"/>
    <property type="match status" value="1"/>
</dbReference>
<dbReference type="PANTHER" id="PTHR34825">
    <property type="entry name" value="CONSERVED PROTEIN, WITH A WEAK D-GALACTARATE DEHYDRATASE/ALTRONATE HYDROLASE DOMAIN"/>
    <property type="match status" value="1"/>
</dbReference>
<feature type="coiled-coil region" evidence="1">
    <location>
        <begin position="511"/>
        <end position="538"/>
    </location>
</feature>
<proteinExistence type="predicted"/>
<dbReference type="Proteomes" id="UP000260812">
    <property type="component" value="Unassembled WGS sequence"/>
</dbReference>
<dbReference type="EMBL" id="QVLV01000003">
    <property type="protein sequence ID" value="RGE63385.1"/>
    <property type="molecule type" value="Genomic_DNA"/>
</dbReference>
<evidence type="ECO:0000259" key="2">
    <source>
        <dbReference type="Pfam" id="PF09820"/>
    </source>
</evidence>
<accession>A0A3E3I8J1</accession>
<comment type="caution">
    <text evidence="3">The sequence shown here is derived from an EMBL/GenBank/DDBJ whole genome shotgun (WGS) entry which is preliminary data.</text>
</comment>
<protein>
    <submittedName>
        <fullName evidence="3">AAA family ATPase</fullName>
    </submittedName>
</protein>
<dbReference type="Pfam" id="PF08011">
    <property type="entry name" value="PDDEXK_9"/>
    <property type="match status" value="1"/>
</dbReference>
<dbReference type="Pfam" id="PF09820">
    <property type="entry name" value="AAA-ATPase_like"/>
    <property type="match status" value="1"/>
</dbReference>
<evidence type="ECO:0000256" key="1">
    <source>
        <dbReference type="SAM" id="Coils"/>
    </source>
</evidence>
<keyword evidence="1" id="KW-0175">Coiled coil</keyword>
<keyword evidence="4" id="KW-1185">Reference proteome</keyword>
<feature type="domain" description="AAA-ATPase-like" evidence="2">
    <location>
        <begin position="6"/>
        <end position="237"/>
    </location>
</feature>
<gene>
    <name evidence="3" type="ORF">DXC51_05330</name>
</gene>
<organism evidence="3 4">
    <name type="scientific">Eisenbergiella massiliensis</name>
    <dbReference type="NCBI Taxonomy" id="1720294"/>
    <lineage>
        <taxon>Bacteria</taxon>
        <taxon>Bacillati</taxon>
        <taxon>Bacillota</taxon>
        <taxon>Clostridia</taxon>
        <taxon>Lachnospirales</taxon>
        <taxon>Lachnospiraceae</taxon>
        <taxon>Eisenbergiella</taxon>
    </lineage>
</organism>
<dbReference type="InterPro" id="IPR012547">
    <property type="entry name" value="PDDEXK_9"/>
</dbReference>
<name>A0A3E3I8J1_9FIRM</name>
<evidence type="ECO:0000313" key="3">
    <source>
        <dbReference type="EMBL" id="RGE63385.1"/>
    </source>
</evidence>
<dbReference type="AlphaFoldDB" id="A0A3E3I8J1"/>
<dbReference type="RefSeq" id="WP_117544049.1">
    <property type="nucleotide sequence ID" value="NZ_JBKUNB010000001.1"/>
</dbReference>
<dbReference type="InterPro" id="IPR018631">
    <property type="entry name" value="AAA-ATPase-like_dom"/>
</dbReference>